<reference evidence="1" key="1">
    <citation type="submission" date="2019-09" db="EMBL/GenBank/DDBJ databases">
        <authorList>
            <person name="Chandra G."/>
            <person name="Truman W A."/>
        </authorList>
    </citation>
    <scope>NUCLEOTIDE SEQUENCE</scope>
    <source>
        <strain evidence="1">PS683</strain>
    </source>
</reference>
<proteinExistence type="predicted"/>
<dbReference type="AlphaFoldDB" id="A0A5E6MRY1"/>
<gene>
    <name evidence="1" type="ORF">PS683_00924</name>
</gene>
<name>A0A5E6MRY1_PSEFL</name>
<protein>
    <submittedName>
        <fullName evidence="1">Uncharacterized protein</fullName>
    </submittedName>
</protein>
<accession>A0A5E6MRY1</accession>
<dbReference type="EMBL" id="LR700640">
    <property type="protein sequence ID" value="VVM12646.1"/>
    <property type="molecule type" value="Genomic_DNA"/>
</dbReference>
<evidence type="ECO:0000313" key="1">
    <source>
        <dbReference type="EMBL" id="VVM12646.1"/>
    </source>
</evidence>
<organism evidence="1">
    <name type="scientific">Pseudomonas fluorescens</name>
    <dbReference type="NCBI Taxonomy" id="294"/>
    <lineage>
        <taxon>Bacteria</taxon>
        <taxon>Pseudomonadati</taxon>
        <taxon>Pseudomonadota</taxon>
        <taxon>Gammaproteobacteria</taxon>
        <taxon>Pseudomonadales</taxon>
        <taxon>Pseudomonadaceae</taxon>
        <taxon>Pseudomonas</taxon>
    </lineage>
</organism>
<sequence length="510" mass="54900">MKPYDPNAHQGQTQADIAQTATALATNEVVSRFGSANAEYIKGFTGVDNEVGKQLSKGLKGISSEGTGVKHRAGWAAEVASTSRDNAQAIINKSTERTIRSDDLNRYGIQTEGKYREAVDRVRVDAKGNIIYEAQTKLEANGNRVANQVSHEEHKYSKYFGKKLELPSEQVDDARAYCRRRAAGLRKHAETAELEGKTELAEKFRERANKFDKLEREDIVDLGITTEQAVDYVNNPKGETLKDIGRTSHQAGLEGAKVGAVVGGSISLLTNLFSVALKKKELVEATQDLAIDTAKAAALGYGTAFVGAAIKGGLQQSSSQTMRTLSKTNAPAMVVDICLSLGDSIKRYVNDDISEAQLLHEVGEKGAGMISSSMMAALGQAAIPIPFVGAAIGGMIGYTLSSMFYHVALEAAEGVEHSRVHLARVQAIEAAAREQIAEEQARLDAFTRSEIPQLQQATLQLFSTAGIASSNVNDMAAAINLYAGLLGQQLQFQSISEFDDFMDSDSPLTF</sequence>